<dbReference type="GO" id="GO:0006409">
    <property type="term" value="P:tRNA export from nucleus"/>
    <property type="evidence" value="ECO:0007669"/>
    <property type="project" value="TreeGrafter"/>
</dbReference>
<feature type="compositionally biased region" description="Acidic residues" evidence="1">
    <location>
        <begin position="712"/>
        <end position="723"/>
    </location>
</feature>
<dbReference type="SUPFAM" id="SSF48371">
    <property type="entry name" value="ARM repeat"/>
    <property type="match status" value="1"/>
</dbReference>
<dbReference type="EMBL" id="BDGI01000175">
    <property type="protein sequence ID" value="GAV30360.1"/>
    <property type="molecule type" value="Genomic_DNA"/>
</dbReference>
<accession>A0A1Q2YLE4</accession>
<feature type="compositionally biased region" description="Basic and acidic residues" evidence="1">
    <location>
        <begin position="676"/>
        <end position="692"/>
    </location>
</feature>
<dbReference type="InterPro" id="IPR016024">
    <property type="entry name" value="ARM-type_fold"/>
</dbReference>
<dbReference type="PANTHER" id="PTHR12984:SF3">
    <property type="entry name" value="N-TERMINAL KINASE-LIKE PROTEIN"/>
    <property type="match status" value="1"/>
</dbReference>
<name>A0A1Q2YLE4_9ASCO</name>
<evidence type="ECO:0000256" key="1">
    <source>
        <dbReference type="SAM" id="MobiDB-lite"/>
    </source>
</evidence>
<evidence type="ECO:0000259" key="2">
    <source>
        <dbReference type="PROSITE" id="PS50011"/>
    </source>
</evidence>
<dbReference type="GO" id="GO:0004672">
    <property type="term" value="F:protein kinase activity"/>
    <property type="evidence" value="ECO:0007669"/>
    <property type="project" value="InterPro"/>
</dbReference>
<reference evidence="3 4" key="1">
    <citation type="submission" date="2016-08" db="EMBL/GenBank/DDBJ databases">
        <title>Whole genome shotgun sequence of Pichia membranifaciens KS47-1.</title>
        <authorList>
            <person name="Konishi M."/>
            <person name="Ishida M."/>
            <person name="Arakawa T."/>
            <person name="Kato Y."/>
            <person name="Horiuchi J."/>
        </authorList>
    </citation>
    <scope>NUCLEOTIDE SEQUENCE [LARGE SCALE GENOMIC DNA]</scope>
    <source>
        <strain evidence="3 4">KS47-1</strain>
    </source>
</reference>
<dbReference type="AlphaFoldDB" id="A0A1Q2YLE4"/>
<dbReference type="GO" id="GO:0005737">
    <property type="term" value="C:cytoplasm"/>
    <property type="evidence" value="ECO:0007669"/>
    <property type="project" value="TreeGrafter"/>
</dbReference>
<feature type="domain" description="Protein kinase" evidence="2">
    <location>
        <begin position="9"/>
        <end position="289"/>
    </location>
</feature>
<evidence type="ECO:0000313" key="4">
    <source>
        <dbReference type="Proteomes" id="UP000186136"/>
    </source>
</evidence>
<dbReference type="InterPro" id="IPR011009">
    <property type="entry name" value="Kinase-like_dom_sf"/>
</dbReference>
<dbReference type="OrthoDB" id="447103at2759"/>
<organism evidence="3 4">
    <name type="scientific">Pichia membranifaciens</name>
    <dbReference type="NCBI Taxonomy" id="4926"/>
    <lineage>
        <taxon>Eukaryota</taxon>
        <taxon>Fungi</taxon>
        <taxon>Dikarya</taxon>
        <taxon>Ascomycota</taxon>
        <taxon>Saccharomycotina</taxon>
        <taxon>Pichiomycetes</taxon>
        <taxon>Pichiales</taxon>
        <taxon>Pichiaceae</taxon>
        <taxon>Pichia</taxon>
    </lineage>
</organism>
<dbReference type="PROSITE" id="PS50011">
    <property type="entry name" value="PROTEIN_KINASE_DOM"/>
    <property type="match status" value="1"/>
</dbReference>
<feature type="compositionally biased region" description="Polar residues" evidence="1">
    <location>
        <begin position="652"/>
        <end position="661"/>
    </location>
</feature>
<sequence>MNFLTKTLGSLTGTSIPYTFGSVIQPSHLESPSSTSLWKIHDATSDKDSRPVTIFEFDLRNPGNSRYVPLVQNAIKKHRALALLPGVLSIVETIESEKTIYLITEHALPLSHLILEYPNELKLLGVFQLTLGLNFINIEGSCVHGNPRLENVFVTDSREWKIGGFEFTINYKDSSNDYLTLYSNYTSLTSSKGLIVPPEFESSGSDFFKGLGKGIKGTKFDSYLFGLTVYQIMTNKPLNVAEVMRSGSIRGLVINKLVAPSVGLRITIEQFMSNGEKSYFATKEIHAYSKFSQLNLLSLDQKLEVYKALVSGNTPTEFLEMKVMPEIANTFNTTTSNENNIQTTLIYLMYLIHSECEGESKYFGMFFKPLYFKSFLLADRAVRTIILKILPNIIDKISKHEVQDKIYPNLVSGFADTDITVRTETLLSISYIMDKITDRQLNNDLLRYLAKLQADQNPLLRANTVICLTRISAKMQSTTRIGVLVTALGKALRDPDYVTRLCAVRGFESSIDYFTPEICCSKVLSALSPALLDSSSVIRNEAEKVFELYMKKIRDASAKLHRTEEDTHILDDVSNLTNLLNSLSLENLGHNLMDSISNLHTTSNTPYSESRTNGNALNLANKLTSKDNLIDEDFDLDDDIDGWGFDDDNGESKGNTANGFGSVSKPAEASKPFSINEKKTTRSSTKVDEPKKTSLVLGKKKPAAKLNLTVDPTDDDDGWGDGW</sequence>
<keyword evidence="4" id="KW-1185">Reference proteome</keyword>
<protein>
    <recommendedName>
        <fullName evidence="2">Protein kinase domain-containing protein</fullName>
    </recommendedName>
</protein>
<feature type="region of interest" description="Disordered" evidence="1">
    <location>
        <begin position="645"/>
        <end position="723"/>
    </location>
</feature>
<dbReference type="PANTHER" id="PTHR12984">
    <property type="entry name" value="SCY1-RELATED S/T PROTEIN KINASE-LIKE"/>
    <property type="match status" value="1"/>
</dbReference>
<dbReference type="InterPro" id="IPR011989">
    <property type="entry name" value="ARM-like"/>
</dbReference>
<gene>
    <name evidence="3" type="ORF">PMKS-003871</name>
</gene>
<dbReference type="GO" id="GO:0005524">
    <property type="term" value="F:ATP binding"/>
    <property type="evidence" value="ECO:0007669"/>
    <property type="project" value="InterPro"/>
</dbReference>
<dbReference type="InterPro" id="IPR000719">
    <property type="entry name" value="Prot_kinase_dom"/>
</dbReference>
<dbReference type="InterPro" id="IPR051177">
    <property type="entry name" value="CIK-Related_Protein"/>
</dbReference>
<comment type="caution">
    <text evidence="3">The sequence shown here is derived from an EMBL/GenBank/DDBJ whole genome shotgun (WGS) entry which is preliminary data.</text>
</comment>
<dbReference type="Proteomes" id="UP000186136">
    <property type="component" value="Unassembled WGS sequence"/>
</dbReference>
<dbReference type="Gene3D" id="3.30.200.20">
    <property type="entry name" value="Phosphorylase Kinase, domain 1"/>
    <property type="match status" value="1"/>
</dbReference>
<evidence type="ECO:0000313" key="3">
    <source>
        <dbReference type="EMBL" id="GAV30360.1"/>
    </source>
</evidence>
<dbReference type="Gene3D" id="1.25.10.10">
    <property type="entry name" value="Leucine-rich Repeat Variant"/>
    <property type="match status" value="1"/>
</dbReference>
<proteinExistence type="predicted"/>
<dbReference type="SUPFAM" id="SSF56112">
    <property type="entry name" value="Protein kinase-like (PK-like)"/>
    <property type="match status" value="1"/>
</dbReference>
<dbReference type="Gene3D" id="1.10.510.10">
    <property type="entry name" value="Transferase(Phosphotransferase) domain 1"/>
    <property type="match status" value="1"/>
</dbReference>